<dbReference type="AlphaFoldDB" id="A0A142JG16"/>
<dbReference type="InterPro" id="IPR050194">
    <property type="entry name" value="Glycosyltransferase_grp1"/>
</dbReference>
<dbReference type="SUPFAM" id="SSF53756">
    <property type="entry name" value="UDP-Glycosyltransferase/glycogen phosphorylase"/>
    <property type="match status" value="1"/>
</dbReference>
<dbReference type="InterPro" id="IPR001296">
    <property type="entry name" value="Glyco_trans_1"/>
</dbReference>
<dbReference type="OrthoDB" id="9794513at2"/>
<dbReference type="RefSeq" id="WP_062797084.1">
    <property type="nucleotide sequence ID" value="NZ_CP014844.1"/>
</dbReference>
<organism evidence="2 3">
    <name type="scientific">Cupriavidus nantongensis</name>
    <dbReference type="NCBI Taxonomy" id="1796606"/>
    <lineage>
        <taxon>Bacteria</taxon>
        <taxon>Pseudomonadati</taxon>
        <taxon>Pseudomonadota</taxon>
        <taxon>Betaproteobacteria</taxon>
        <taxon>Burkholderiales</taxon>
        <taxon>Burkholderiaceae</taxon>
        <taxon>Cupriavidus</taxon>
    </lineage>
</organism>
<protein>
    <submittedName>
        <fullName evidence="2">Transferase</fullName>
    </submittedName>
</protein>
<dbReference type="PANTHER" id="PTHR45947:SF3">
    <property type="entry name" value="SULFOQUINOVOSYL TRANSFERASE SQD2"/>
    <property type="match status" value="1"/>
</dbReference>
<dbReference type="Pfam" id="PF00534">
    <property type="entry name" value="Glycos_transf_1"/>
    <property type="match status" value="1"/>
</dbReference>
<feature type="domain" description="Glycosyl transferase family 1" evidence="1">
    <location>
        <begin position="200"/>
        <end position="289"/>
    </location>
</feature>
<gene>
    <name evidence="2" type="ORF">A2G96_04325</name>
</gene>
<dbReference type="PANTHER" id="PTHR45947">
    <property type="entry name" value="SULFOQUINOVOSYL TRANSFERASE SQD2"/>
    <property type="match status" value="1"/>
</dbReference>
<dbReference type="GO" id="GO:0016757">
    <property type="term" value="F:glycosyltransferase activity"/>
    <property type="evidence" value="ECO:0007669"/>
    <property type="project" value="InterPro"/>
</dbReference>
<evidence type="ECO:0000259" key="1">
    <source>
        <dbReference type="Pfam" id="PF00534"/>
    </source>
</evidence>
<evidence type="ECO:0000313" key="2">
    <source>
        <dbReference type="EMBL" id="AMR77028.1"/>
    </source>
</evidence>
<dbReference type="STRING" id="1796606.A2G96_04325"/>
<reference evidence="2 3" key="1">
    <citation type="submission" date="2016-03" db="EMBL/GenBank/DDBJ databases">
        <title>Complete genome sequence of a novel chlorpyrifos degrading bacterium, Cupriavidus nantongensis sp. X1.</title>
        <authorList>
            <person name="Fang L."/>
        </authorList>
    </citation>
    <scope>NUCLEOTIDE SEQUENCE [LARGE SCALE GENOMIC DNA]</scope>
    <source>
        <strain evidence="2 3">X1</strain>
    </source>
</reference>
<keyword evidence="2" id="KW-0808">Transferase</keyword>
<keyword evidence="3" id="KW-1185">Reference proteome</keyword>
<dbReference type="Gene3D" id="3.40.50.2000">
    <property type="entry name" value="Glycogen Phosphorylase B"/>
    <property type="match status" value="1"/>
</dbReference>
<name>A0A142JG16_9BURK</name>
<dbReference type="KEGG" id="cnan:A2G96_04325"/>
<sequence length="315" mass="35100">MARRLRILTWHVHGNYLYYLSQIPHELYLVTRADGTPGYAGVGGALPWGANVHEVPYDAVPAGRFDCVLYQHRHHYEHDRVDLLSAAQRALPAIYLEHDPPQEHPTNTRHPVQDPSMLLVHVTPFNALMWDSGVTPCRVIEHGVLVDEAVRYSGELARGISVVNHLSRRGRRLGADLFARVREQVPLDLVGMAAQEAGGLGEIPNPQLAAFVARYRFFFNPIRYTSLGLAVVEAMMLGVPVVGLATTELATVIQSGNNGYVDTRVEVLVSVMRELLDDPELARAWGERGCRVARERFGIGRFVAEWDETLRAVCA</sequence>
<evidence type="ECO:0000313" key="3">
    <source>
        <dbReference type="Proteomes" id="UP000075238"/>
    </source>
</evidence>
<proteinExistence type="predicted"/>
<dbReference type="EMBL" id="CP014844">
    <property type="protein sequence ID" value="AMR77028.1"/>
    <property type="molecule type" value="Genomic_DNA"/>
</dbReference>
<dbReference type="Proteomes" id="UP000075238">
    <property type="component" value="Chromosome 1"/>
</dbReference>
<accession>A0A142JG16</accession>
<dbReference type="CDD" id="cd03801">
    <property type="entry name" value="GT4_PimA-like"/>
    <property type="match status" value="1"/>
</dbReference>